<comment type="caution">
    <text evidence="8">The sequence shown here is derived from an EMBL/GenBank/DDBJ whole genome shotgun (WGS) entry which is preliminary data.</text>
</comment>
<reference evidence="8 9" key="1">
    <citation type="submission" date="2014-03" db="EMBL/GenBank/DDBJ databases">
        <title>Genome of Haematobacter massiliensis CCUG 47968.</title>
        <authorList>
            <person name="Wang D."/>
            <person name="Wang G."/>
        </authorList>
    </citation>
    <scope>NUCLEOTIDE SEQUENCE [LARGE SCALE GENOMIC DNA]</scope>
    <source>
        <strain evidence="8 9">CCUG 47968</strain>
    </source>
</reference>
<evidence type="ECO:0000256" key="5">
    <source>
        <dbReference type="ARBA" id="ARBA00022692"/>
    </source>
</evidence>
<evidence type="ECO:0000256" key="3">
    <source>
        <dbReference type="ARBA" id="ARBA00022475"/>
    </source>
</evidence>
<dbReference type="PANTHER" id="PTHR39342:SF1">
    <property type="entry name" value="UPF0283 MEMBRANE PROTEIN YCJF"/>
    <property type="match status" value="1"/>
</dbReference>
<dbReference type="PANTHER" id="PTHR39342">
    <property type="entry name" value="UPF0283 MEMBRANE PROTEIN YCJF"/>
    <property type="match status" value="1"/>
</dbReference>
<evidence type="ECO:0000313" key="8">
    <source>
        <dbReference type="EMBL" id="KFI31248.1"/>
    </source>
</evidence>
<dbReference type="NCBIfam" id="TIGR01620">
    <property type="entry name" value="hyp_HI0043"/>
    <property type="match status" value="1"/>
</dbReference>
<proteinExistence type="inferred from homology"/>
<keyword evidence="9" id="KW-1185">Reference proteome</keyword>
<sequence>MSETPRKGVLIEYADDDRPEVTPASAPPIMDDPDADLPSGQAMRTMAVLASSRPSRLAKFFWTMLVALIGFVVTLATWDYITGLIQRNPTLGTIAMVLVGLFCLALLLLIAKEWVAYLRLARLDHVKVEVEKALASGDLSAARKVADDVVALYAGRPEMRWGRERYAARREELLDGDGLIDLAEVEVLAPLDNAARREVEGAARQVAVVTAFVPLALADVLTALAANLRMIRRIAEIYGGRTGFFGSWRLLRTVLTHLVATGAVAAGDDLIEPLVGGGLLSKLSRRFGEGVVNGSLTARVGVAAMEVCRPLPFRRAPRPKVANLVSRALTGLFDRK</sequence>
<comment type="subcellular location">
    <subcellularLocation>
        <location evidence="1">Cell inner membrane</location>
        <topology evidence="1">Multi-pass membrane protein</topology>
    </subcellularLocation>
</comment>
<evidence type="ECO:0000256" key="4">
    <source>
        <dbReference type="ARBA" id="ARBA00022519"/>
    </source>
</evidence>
<accession>A0A086YAE8</accession>
<keyword evidence="7" id="KW-0472">Membrane</keyword>
<evidence type="ECO:0000256" key="7">
    <source>
        <dbReference type="ARBA" id="ARBA00023136"/>
    </source>
</evidence>
<evidence type="ECO:0000256" key="2">
    <source>
        <dbReference type="ARBA" id="ARBA00008255"/>
    </source>
</evidence>
<dbReference type="Pfam" id="PF05128">
    <property type="entry name" value="DUF697"/>
    <property type="match status" value="1"/>
</dbReference>
<dbReference type="RefSeq" id="WP_035707568.1">
    <property type="nucleotide sequence ID" value="NZ_CAMIFG010000054.1"/>
</dbReference>
<protein>
    <submittedName>
        <fullName evidence="8">Uncharacterized protein</fullName>
    </submittedName>
</protein>
<comment type="similarity">
    <text evidence="2">Belongs to the UPF0283 family.</text>
</comment>
<dbReference type="InterPro" id="IPR006507">
    <property type="entry name" value="UPF0283"/>
</dbReference>
<name>A0A086YAE8_9RHOB</name>
<keyword evidence="4" id="KW-0997">Cell inner membrane</keyword>
<evidence type="ECO:0000256" key="6">
    <source>
        <dbReference type="ARBA" id="ARBA00022989"/>
    </source>
</evidence>
<organism evidence="8 9">
    <name type="scientific">Haematobacter massiliensis</name>
    <dbReference type="NCBI Taxonomy" id="195105"/>
    <lineage>
        <taxon>Bacteria</taxon>
        <taxon>Pseudomonadati</taxon>
        <taxon>Pseudomonadota</taxon>
        <taxon>Alphaproteobacteria</taxon>
        <taxon>Rhodobacterales</taxon>
        <taxon>Paracoccaceae</taxon>
        <taxon>Haematobacter</taxon>
    </lineage>
</organism>
<dbReference type="EMBL" id="JGYG01000002">
    <property type="protein sequence ID" value="KFI31248.1"/>
    <property type="molecule type" value="Genomic_DNA"/>
</dbReference>
<dbReference type="InterPro" id="IPR021147">
    <property type="entry name" value="DUF697"/>
</dbReference>
<dbReference type="Proteomes" id="UP000028826">
    <property type="component" value="Unassembled WGS sequence"/>
</dbReference>
<evidence type="ECO:0000313" key="9">
    <source>
        <dbReference type="Proteomes" id="UP000028826"/>
    </source>
</evidence>
<dbReference type="GO" id="GO:0005886">
    <property type="term" value="C:plasma membrane"/>
    <property type="evidence" value="ECO:0007669"/>
    <property type="project" value="UniProtKB-SubCell"/>
</dbReference>
<keyword evidence="6" id="KW-1133">Transmembrane helix</keyword>
<dbReference type="AlphaFoldDB" id="A0A086YAE8"/>
<evidence type="ECO:0000256" key="1">
    <source>
        <dbReference type="ARBA" id="ARBA00004429"/>
    </source>
</evidence>
<dbReference type="OrthoDB" id="9816060at2"/>
<dbReference type="eggNOG" id="COG3768">
    <property type="taxonomic scope" value="Bacteria"/>
</dbReference>
<dbReference type="STRING" id="195105.CN97_09455"/>
<gene>
    <name evidence="8" type="ORF">CN97_09455</name>
</gene>
<keyword evidence="5" id="KW-0812">Transmembrane</keyword>
<keyword evidence="3" id="KW-1003">Cell membrane</keyword>